<dbReference type="SMART" id="SM00454">
    <property type="entry name" value="SAM"/>
    <property type="match status" value="1"/>
</dbReference>
<dbReference type="InterPro" id="IPR004088">
    <property type="entry name" value="KH_dom_type_1"/>
</dbReference>
<dbReference type="Gene3D" id="1.10.150.50">
    <property type="entry name" value="Transcription Factor, Ets-1"/>
    <property type="match status" value="1"/>
</dbReference>
<dbReference type="InterPro" id="IPR004087">
    <property type="entry name" value="KH_dom"/>
</dbReference>
<dbReference type="Pfam" id="PF00013">
    <property type="entry name" value="KH_1"/>
    <property type="match status" value="2"/>
</dbReference>
<sequence>MFLFVTDPHIKVGGRTSVAVQKAKDKIMAILDTKSNRVTLKIDVSHTEHSHVIGKGGNNIKRVMHDTGCHIHFPDSNRGSSCTEKSNQVSIAGQAEGVESARAQIRQLLPLVFIFELPVTGVLQPALDPSSPTVRHIQQTYDIQVSFKPRVGVYTTLVMVRGSVNNSQNVKDGTAALLEHLTGRNGPTVPVNVQLEISPQHHLFVIGRGGINIKQIMQQTGASIHFPDPSNMTQQRKSTVFITGNIESVCVAREMIIRYLPLVLMLDMKHERDIDPTWLARLMEKLDVFISVKPKPKTSSKSVIIKGAEKNSAHVYEARCQLIAEAECDIPQSSSPPIPVSLHTNRQQLLVSQRTTTHCLIDQNLLNFSPPYPRSHSPLSPLPSPNPLSWSTALTDHAYPAALMLVNPYNQLRLIDKNGSGGSGSISPCESPVDRMAKISPENSYAGNTNTNRDKSLGLVDMVLPRKLSPADPMPSSSVLNGTATSQASVLLDTAAHHARLEYALRNRSFHPHPCDTSGVANNQGEHDCTDDPSTLPFDYEHKKLMATKAMQKKPVGSESRTPTDTWSGLGFSKSMPDAVIRERLGVKARYNGPSMETTYENGTSETEKEKDPWNQETSIGSGNQQQQMGISAAPGEFPACPSRLRRRNYEFSLSSSNYIDSVTLPKAGVWSIENMNTKADLPSLLTKLGLGKYSDLFQQQEIDLTTFVTLTDQDLKELGITTFGARRKMLLAISEMSSKRKQPLSPVVGDGRPSSIVSSSASLTTPAILHTANGLRTATAHSMW</sequence>
<dbReference type="CDD" id="cd22421">
    <property type="entry name" value="KH-I_BICC1_rpt2"/>
    <property type="match status" value="1"/>
</dbReference>
<dbReference type="InterPro" id="IPR047554">
    <property type="entry name" value="BICC1_KH-I_rpt2"/>
</dbReference>
<dbReference type="SUPFAM" id="SSF47769">
    <property type="entry name" value="SAM/Pointed domain"/>
    <property type="match status" value="1"/>
</dbReference>
<dbReference type="CDD" id="cd09520">
    <property type="entry name" value="SAM_BICC1"/>
    <property type="match status" value="1"/>
</dbReference>
<dbReference type="CDD" id="cd22422">
    <property type="entry name" value="KH-I_BICC1_rpt3"/>
    <property type="match status" value="1"/>
</dbReference>
<protein>
    <submittedName>
        <fullName evidence="7">Protein bicaudal C homolog 1-B-like</fullName>
    </submittedName>
</protein>
<dbReference type="PANTHER" id="PTHR10627">
    <property type="entry name" value="SCP160"/>
    <property type="match status" value="1"/>
</dbReference>
<dbReference type="InterPro" id="IPR036612">
    <property type="entry name" value="KH_dom_type_1_sf"/>
</dbReference>
<dbReference type="InterPro" id="IPR047553">
    <property type="entry name" value="BICC1_KH-I_rpt3"/>
</dbReference>
<reference evidence="7" key="1">
    <citation type="submission" date="2025-08" db="UniProtKB">
        <authorList>
            <consortium name="RefSeq"/>
        </authorList>
    </citation>
    <scope>IDENTIFICATION</scope>
</reference>
<dbReference type="Proteomes" id="UP000695022">
    <property type="component" value="Unplaced"/>
</dbReference>
<evidence type="ECO:0000256" key="1">
    <source>
        <dbReference type="ARBA" id="ARBA00007662"/>
    </source>
</evidence>
<dbReference type="InterPro" id="IPR001660">
    <property type="entry name" value="SAM"/>
</dbReference>
<organism evidence="6 7">
    <name type="scientific">Priapulus caudatus</name>
    <name type="common">Priapulid worm</name>
    <dbReference type="NCBI Taxonomy" id="37621"/>
    <lineage>
        <taxon>Eukaryota</taxon>
        <taxon>Metazoa</taxon>
        <taxon>Ecdysozoa</taxon>
        <taxon>Scalidophora</taxon>
        <taxon>Priapulida</taxon>
        <taxon>Priapulimorpha</taxon>
        <taxon>Priapulimorphida</taxon>
        <taxon>Priapulidae</taxon>
        <taxon>Priapulus</taxon>
    </lineage>
</organism>
<evidence type="ECO:0000259" key="5">
    <source>
        <dbReference type="PROSITE" id="PS50105"/>
    </source>
</evidence>
<feature type="compositionally biased region" description="Polar residues" evidence="4">
    <location>
        <begin position="615"/>
        <end position="624"/>
    </location>
</feature>
<dbReference type="SMART" id="SM00322">
    <property type="entry name" value="KH"/>
    <property type="match status" value="2"/>
</dbReference>
<dbReference type="PROSITE" id="PS50105">
    <property type="entry name" value="SAM_DOMAIN"/>
    <property type="match status" value="1"/>
</dbReference>
<dbReference type="Gene3D" id="3.30.310.270">
    <property type="match status" value="2"/>
</dbReference>
<dbReference type="InterPro" id="IPR013761">
    <property type="entry name" value="SAM/pointed_sf"/>
</dbReference>
<keyword evidence="6" id="KW-1185">Reference proteome</keyword>
<accession>A0ABM1EAS0</accession>
<evidence type="ECO:0000313" key="7">
    <source>
        <dbReference type="RefSeq" id="XP_014669291.1"/>
    </source>
</evidence>
<comment type="similarity">
    <text evidence="1">Belongs to the BicC family.</text>
</comment>
<dbReference type="GeneID" id="106810447"/>
<evidence type="ECO:0000313" key="6">
    <source>
        <dbReference type="Proteomes" id="UP000695022"/>
    </source>
</evidence>
<dbReference type="RefSeq" id="XP_014669291.1">
    <property type="nucleotide sequence ID" value="XM_014813805.1"/>
</dbReference>
<keyword evidence="2" id="KW-0677">Repeat</keyword>
<dbReference type="InterPro" id="IPR037974">
    <property type="entry name" value="BICC1_SAM_dom"/>
</dbReference>
<proteinExistence type="inferred from homology"/>
<feature type="compositionally biased region" description="Polar residues" evidence="4">
    <location>
        <begin position="595"/>
        <end position="605"/>
    </location>
</feature>
<name>A0ABM1EAS0_PRICU</name>
<evidence type="ECO:0000256" key="3">
    <source>
        <dbReference type="PROSITE-ProRule" id="PRU00117"/>
    </source>
</evidence>
<dbReference type="Pfam" id="PF00536">
    <property type="entry name" value="SAM_1"/>
    <property type="match status" value="1"/>
</dbReference>
<evidence type="ECO:0000256" key="4">
    <source>
        <dbReference type="SAM" id="MobiDB-lite"/>
    </source>
</evidence>
<dbReference type="SUPFAM" id="SSF54791">
    <property type="entry name" value="Eukaryotic type KH-domain (KH-domain type I)"/>
    <property type="match status" value="2"/>
</dbReference>
<dbReference type="InterPro" id="IPR054727">
    <property type="entry name" value="BICC1_KH"/>
</dbReference>
<evidence type="ECO:0000256" key="2">
    <source>
        <dbReference type="ARBA" id="ARBA00022737"/>
    </source>
</evidence>
<dbReference type="PANTHER" id="PTHR10627:SF69">
    <property type="entry name" value="PROTEIN BICAUDAL C"/>
    <property type="match status" value="1"/>
</dbReference>
<dbReference type="PROSITE" id="PS50084">
    <property type="entry name" value="KH_TYPE_1"/>
    <property type="match status" value="2"/>
</dbReference>
<feature type="region of interest" description="Disordered" evidence="4">
    <location>
        <begin position="549"/>
        <end position="570"/>
    </location>
</feature>
<keyword evidence="3" id="KW-0694">RNA-binding</keyword>
<dbReference type="Pfam" id="PF22985">
    <property type="entry name" value="KH_BICC1"/>
    <property type="match status" value="2"/>
</dbReference>
<gene>
    <name evidence="7" type="primary">LOC106810447</name>
</gene>
<feature type="domain" description="SAM" evidence="5">
    <location>
        <begin position="671"/>
        <end position="740"/>
    </location>
</feature>
<feature type="region of interest" description="Disordered" evidence="4">
    <location>
        <begin position="593"/>
        <end position="624"/>
    </location>
</feature>